<dbReference type="STRING" id="56723.ENSLBEP00000007926"/>
<reference evidence="3" key="1">
    <citation type="submission" date="2025-08" db="UniProtKB">
        <authorList>
            <consortium name="Ensembl"/>
        </authorList>
    </citation>
    <scope>IDENTIFICATION</scope>
</reference>
<dbReference type="SUPFAM" id="SSF54928">
    <property type="entry name" value="RNA-binding domain, RBD"/>
    <property type="match status" value="1"/>
</dbReference>
<dbReference type="InParanoid" id="A0A3Q3EKC1"/>
<accession>A0A3Q3EKC1</accession>
<evidence type="ECO:0000313" key="3">
    <source>
        <dbReference type="Ensembl" id="ENSLBEP00000007926.1"/>
    </source>
</evidence>
<dbReference type="InterPro" id="IPR050666">
    <property type="entry name" value="ESRP"/>
</dbReference>
<dbReference type="Gene3D" id="3.30.70.330">
    <property type="match status" value="2"/>
</dbReference>
<dbReference type="InterPro" id="IPR035979">
    <property type="entry name" value="RBD_domain_sf"/>
</dbReference>
<evidence type="ECO:0000256" key="2">
    <source>
        <dbReference type="ARBA" id="ARBA00022884"/>
    </source>
</evidence>
<keyword evidence="1" id="KW-0677">Repeat</keyword>
<keyword evidence="4" id="KW-1185">Reference proteome</keyword>
<dbReference type="Ensembl" id="ENSLBET00000008331.1">
    <property type="protein sequence ID" value="ENSLBEP00000007926.1"/>
    <property type="gene ID" value="ENSLBEG00000006114.1"/>
</dbReference>
<dbReference type="GeneTree" id="ENSGT00940000157720"/>
<dbReference type="GO" id="GO:0003723">
    <property type="term" value="F:RNA binding"/>
    <property type="evidence" value="ECO:0007669"/>
    <property type="project" value="UniProtKB-KW"/>
</dbReference>
<dbReference type="AlphaFoldDB" id="A0A3Q3EKC1"/>
<protein>
    <submittedName>
        <fullName evidence="3">Heterogeneous nuclear ribonucleoprotein H3 (2H9)</fullName>
    </submittedName>
</protein>
<sequence length="135" mass="15493">EEVASFFSDCDIVGKVNGVCFTYSKEGRPSGEDRKYMGHRYIEVFKSNRSEMDWVLKRSVCDYDSCSGCMLRLRGLPFGCSKEEIVQFFSGHRGSLRAVCLKGDSRKGSGETQGKNRARWDRREEDGLDWVWLLL</sequence>
<organism evidence="3 4">
    <name type="scientific">Labrus bergylta</name>
    <name type="common">ballan wrasse</name>
    <dbReference type="NCBI Taxonomy" id="56723"/>
    <lineage>
        <taxon>Eukaryota</taxon>
        <taxon>Metazoa</taxon>
        <taxon>Chordata</taxon>
        <taxon>Craniata</taxon>
        <taxon>Vertebrata</taxon>
        <taxon>Euteleostomi</taxon>
        <taxon>Actinopterygii</taxon>
        <taxon>Neopterygii</taxon>
        <taxon>Teleostei</taxon>
        <taxon>Neoteleostei</taxon>
        <taxon>Acanthomorphata</taxon>
        <taxon>Eupercaria</taxon>
        <taxon>Labriformes</taxon>
        <taxon>Labridae</taxon>
        <taxon>Labrus</taxon>
    </lineage>
</organism>
<dbReference type="PANTHER" id="PTHR13976">
    <property type="entry name" value="HETEROGENEOUS NUCLEAR RIBONUCLEOPROTEIN-RELATED"/>
    <property type="match status" value="1"/>
</dbReference>
<reference evidence="3" key="2">
    <citation type="submission" date="2025-09" db="UniProtKB">
        <authorList>
            <consortium name="Ensembl"/>
        </authorList>
    </citation>
    <scope>IDENTIFICATION</scope>
</reference>
<keyword evidence="2" id="KW-0694">RNA-binding</keyword>
<dbReference type="Proteomes" id="UP000261660">
    <property type="component" value="Unplaced"/>
</dbReference>
<evidence type="ECO:0000313" key="4">
    <source>
        <dbReference type="Proteomes" id="UP000261660"/>
    </source>
</evidence>
<evidence type="ECO:0000256" key="1">
    <source>
        <dbReference type="ARBA" id="ARBA00022737"/>
    </source>
</evidence>
<dbReference type="InterPro" id="IPR012677">
    <property type="entry name" value="Nucleotide-bd_a/b_plait_sf"/>
</dbReference>
<proteinExistence type="predicted"/>
<name>A0A3Q3EKC1_9LABR</name>